<name>A0A965ZIT9_9SPHI</name>
<feature type="compositionally biased region" description="Polar residues" evidence="1">
    <location>
        <begin position="111"/>
        <end position="131"/>
    </location>
</feature>
<reference evidence="2" key="2">
    <citation type="submission" date="2020-10" db="EMBL/GenBank/DDBJ databases">
        <title>Mucilaginibacter sp. nov., isolated from soil.</title>
        <authorList>
            <person name="Jeon C.O."/>
        </authorList>
    </citation>
    <scope>NUCLEOTIDE SEQUENCE</scope>
    <source>
        <strain evidence="2">R11</strain>
    </source>
</reference>
<feature type="compositionally biased region" description="Polar residues" evidence="1">
    <location>
        <begin position="63"/>
        <end position="84"/>
    </location>
</feature>
<feature type="compositionally biased region" description="Polar residues" evidence="1">
    <location>
        <begin position="158"/>
        <end position="169"/>
    </location>
</feature>
<dbReference type="Proteomes" id="UP000638732">
    <property type="component" value="Unassembled WGS sequence"/>
</dbReference>
<evidence type="ECO:0000256" key="1">
    <source>
        <dbReference type="SAM" id="MobiDB-lite"/>
    </source>
</evidence>
<reference evidence="2" key="1">
    <citation type="submission" date="2020-01" db="EMBL/GenBank/DDBJ databases">
        <authorList>
            <person name="Seo Y.L."/>
        </authorList>
    </citation>
    <scope>NUCLEOTIDE SEQUENCE</scope>
    <source>
        <strain evidence="2">R11</strain>
    </source>
</reference>
<dbReference type="EMBL" id="WWEO01000045">
    <property type="protein sequence ID" value="NCD71880.1"/>
    <property type="molecule type" value="Genomic_DNA"/>
</dbReference>
<evidence type="ECO:0000313" key="3">
    <source>
        <dbReference type="Proteomes" id="UP000638732"/>
    </source>
</evidence>
<feature type="compositionally biased region" description="Polar residues" evidence="1">
    <location>
        <begin position="1"/>
        <end position="17"/>
    </location>
</feature>
<accession>A0A965ZIT9</accession>
<comment type="caution">
    <text evidence="2">The sequence shown here is derived from an EMBL/GenBank/DDBJ whole genome shotgun (WGS) entry which is preliminary data.</text>
</comment>
<feature type="compositionally biased region" description="Basic and acidic residues" evidence="1">
    <location>
        <begin position="44"/>
        <end position="56"/>
    </location>
</feature>
<organism evidence="2 3">
    <name type="scientific">Mucilaginibacter agri</name>
    <dbReference type="NCBI Taxonomy" id="2695265"/>
    <lineage>
        <taxon>Bacteria</taxon>
        <taxon>Pseudomonadati</taxon>
        <taxon>Bacteroidota</taxon>
        <taxon>Sphingobacteriia</taxon>
        <taxon>Sphingobacteriales</taxon>
        <taxon>Sphingobacteriaceae</taxon>
        <taxon>Mucilaginibacter</taxon>
    </lineage>
</organism>
<protein>
    <submittedName>
        <fullName evidence="2">Uncharacterized protein</fullName>
    </submittedName>
</protein>
<gene>
    <name evidence="2" type="ORF">GSY63_21130</name>
</gene>
<keyword evidence="3" id="KW-1185">Reference proteome</keyword>
<dbReference type="AlphaFoldDB" id="A0A965ZIT9"/>
<feature type="compositionally biased region" description="Basic and acidic residues" evidence="1">
    <location>
        <begin position="19"/>
        <end position="36"/>
    </location>
</feature>
<sequence>MNAEEYNNPQDADSSNEPRGYHVDDDKNLKEKDLKRHYLFGEAHMADPDSPGHEGVGDGGQNFGKTNVTTSGDDSANPSRNAGYTNAYFKRTEPAEEHPENSNFKPAHQEGSPTKDGQGQSTNSNIYQEGTSDYDGGTQKGEPANANPVQNKIGDGGNQSEPGKANWNSDYERGPDYGSNSPEEKEHIET</sequence>
<evidence type="ECO:0000313" key="2">
    <source>
        <dbReference type="EMBL" id="NCD71880.1"/>
    </source>
</evidence>
<feature type="compositionally biased region" description="Basic and acidic residues" evidence="1">
    <location>
        <begin position="90"/>
        <end position="100"/>
    </location>
</feature>
<dbReference type="RefSeq" id="WP_166587856.1">
    <property type="nucleotide sequence ID" value="NZ_WWEO01000045.1"/>
</dbReference>
<feature type="region of interest" description="Disordered" evidence="1">
    <location>
        <begin position="1"/>
        <end position="190"/>
    </location>
</feature>
<proteinExistence type="predicted"/>